<protein>
    <submittedName>
        <fullName evidence="2">Uncharacterized protein</fullName>
    </submittedName>
</protein>
<feature type="transmembrane region" description="Helical" evidence="1">
    <location>
        <begin position="24"/>
        <end position="46"/>
    </location>
</feature>
<name>A0A2U3P7M6_9MYCO</name>
<evidence type="ECO:0000256" key="1">
    <source>
        <dbReference type="SAM" id="Phobius"/>
    </source>
</evidence>
<proteinExistence type="predicted"/>
<evidence type="ECO:0000313" key="2">
    <source>
        <dbReference type="EMBL" id="SPM39763.1"/>
    </source>
</evidence>
<keyword evidence="1" id="KW-0812">Transmembrane</keyword>
<dbReference type="Proteomes" id="UP000240424">
    <property type="component" value="Unassembled WGS sequence"/>
</dbReference>
<dbReference type="EMBL" id="FUEZ01000004">
    <property type="protein sequence ID" value="SPM39763.1"/>
    <property type="molecule type" value="Genomic_DNA"/>
</dbReference>
<dbReference type="AlphaFoldDB" id="A0A2U3P7M6"/>
<organism evidence="2 3">
    <name type="scientific">Mycobacterium numidiamassiliense</name>
    <dbReference type="NCBI Taxonomy" id="1841861"/>
    <lineage>
        <taxon>Bacteria</taxon>
        <taxon>Bacillati</taxon>
        <taxon>Actinomycetota</taxon>
        <taxon>Actinomycetes</taxon>
        <taxon>Mycobacteriales</taxon>
        <taxon>Mycobacteriaceae</taxon>
        <taxon>Mycobacterium</taxon>
    </lineage>
</organism>
<keyword evidence="1" id="KW-0472">Membrane</keyword>
<dbReference type="OrthoDB" id="4734087at2"/>
<dbReference type="RefSeq" id="WP_077078680.1">
    <property type="nucleotide sequence ID" value="NZ_FUEZ01000004.1"/>
</dbReference>
<sequence>MNANIPNEETQSDTTAKRPSKLRIAAGVGLATIGLSIAGSLMPAVASADPYVPWSGPLHPFRHYAANVIDPAWALTHPLRALIP</sequence>
<keyword evidence="1" id="KW-1133">Transmembrane helix</keyword>
<accession>A0A2U3P7M6</accession>
<reference evidence="2 3" key="1">
    <citation type="submission" date="2017-01" db="EMBL/GenBank/DDBJ databases">
        <authorList>
            <consortium name="Urmite Genomes"/>
        </authorList>
    </citation>
    <scope>NUCLEOTIDE SEQUENCE [LARGE SCALE GENOMIC DNA]</scope>
    <source>
        <strain evidence="2 3">AB215</strain>
    </source>
</reference>
<evidence type="ECO:0000313" key="3">
    <source>
        <dbReference type="Proteomes" id="UP000240424"/>
    </source>
</evidence>
<keyword evidence="3" id="KW-1185">Reference proteome</keyword>
<gene>
    <name evidence="2" type="ORF">MNAB215_1952</name>
</gene>